<evidence type="ECO:0000313" key="3">
    <source>
        <dbReference type="Proteomes" id="UP000656804"/>
    </source>
</evidence>
<dbReference type="SUPFAM" id="SSF54593">
    <property type="entry name" value="Glyoxalase/Bleomycin resistance protein/Dihydroxybiphenyl dioxygenase"/>
    <property type="match status" value="1"/>
</dbReference>
<dbReference type="InterPro" id="IPR004360">
    <property type="entry name" value="Glyas_Fos-R_dOase_dom"/>
</dbReference>
<gene>
    <name evidence="2" type="ORF">ISG29_00690</name>
</gene>
<dbReference type="Gene3D" id="3.10.180.10">
    <property type="entry name" value="2,3-Dihydroxybiphenyl 1,2-Dioxygenase, domain 1"/>
    <property type="match status" value="1"/>
</dbReference>
<dbReference type="InterPro" id="IPR037523">
    <property type="entry name" value="VOC_core"/>
</dbReference>
<dbReference type="PANTHER" id="PTHR36503:SF1">
    <property type="entry name" value="BLR2520 PROTEIN"/>
    <property type="match status" value="1"/>
</dbReference>
<keyword evidence="3" id="KW-1185">Reference proteome</keyword>
<sequence length="137" mass="14508">MDQRLSLITLAVADLAASRAFYIDGLGWEPFLEADDVLMVRTGKHLLLSLWTREGFTAEVGAPMAGGIAPVTLAHNLATDAEVDDVITTMVAAGGTLGEAGTRRVWGGYSGYVLDPDGYRWEIACAGDGPITRTVVP</sequence>
<dbReference type="PANTHER" id="PTHR36503">
    <property type="entry name" value="BLR2520 PROTEIN"/>
    <property type="match status" value="1"/>
</dbReference>
<dbReference type="EMBL" id="JADIVZ010000001">
    <property type="protein sequence ID" value="MBF4160189.1"/>
    <property type="molecule type" value="Genomic_DNA"/>
</dbReference>
<dbReference type="RefSeq" id="WP_194501453.1">
    <property type="nucleotide sequence ID" value="NZ_JADIVZ010000001.1"/>
</dbReference>
<organism evidence="2 3">
    <name type="scientific">Nocardioides acrostichi</name>
    <dbReference type="NCBI Taxonomy" id="2784339"/>
    <lineage>
        <taxon>Bacteria</taxon>
        <taxon>Bacillati</taxon>
        <taxon>Actinomycetota</taxon>
        <taxon>Actinomycetes</taxon>
        <taxon>Propionibacteriales</taxon>
        <taxon>Nocardioidaceae</taxon>
        <taxon>Nocardioides</taxon>
    </lineage>
</organism>
<reference evidence="2" key="1">
    <citation type="submission" date="2020-11" db="EMBL/GenBank/DDBJ databases">
        <title>Nocardioides sp. CBS4Y-1, whole genome shotgun sequence.</title>
        <authorList>
            <person name="Tuo L."/>
        </authorList>
    </citation>
    <scope>NUCLEOTIDE SEQUENCE</scope>
    <source>
        <strain evidence="2">CBS4Y-1</strain>
    </source>
</reference>
<protein>
    <submittedName>
        <fullName evidence="2">VOC family protein</fullName>
    </submittedName>
</protein>
<evidence type="ECO:0000313" key="2">
    <source>
        <dbReference type="EMBL" id="MBF4160189.1"/>
    </source>
</evidence>
<feature type="domain" description="VOC" evidence="1">
    <location>
        <begin position="4"/>
        <end position="126"/>
    </location>
</feature>
<dbReference type="Pfam" id="PF00903">
    <property type="entry name" value="Glyoxalase"/>
    <property type="match status" value="1"/>
</dbReference>
<comment type="caution">
    <text evidence="2">The sequence shown here is derived from an EMBL/GenBank/DDBJ whole genome shotgun (WGS) entry which is preliminary data.</text>
</comment>
<dbReference type="Proteomes" id="UP000656804">
    <property type="component" value="Unassembled WGS sequence"/>
</dbReference>
<dbReference type="AlphaFoldDB" id="A0A930UZ11"/>
<dbReference type="PROSITE" id="PS51819">
    <property type="entry name" value="VOC"/>
    <property type="match status" value="1"/>
</dbReference>
<evidence type="ECO:0000259" key="1">
    <source>
        <dbReference type="PROSITE" id="PS51819"/>
    </source>
</evidence>
<dbReference type="InterPro" id="IPR029068">
    <property type="entry name" value="Glyas_Bleomycin-R_OHBP_Dase"/>
</dbReference>
<accession>A0A930UZ11</accession>
<proteinExistence type="predicted"/>
<name>A0A930UZ11_9ACTN</name>